<feature type="transmembrane region" description="Helical" evidence="1">
    <location>
        <begin position="469"/>
        <end position="496"/>
    </location>
</feature>
<evidence type="ECO:0000313" key="3">
    <source>
        <dbReference type="Proteomes" id="UP000533598"/>
    </source>
</evidence>
<dbReference type="AlphaFoldDB" id="A0A7W7CBE9"/>
<evidence type="ECO:0000313" key="2">
    <source>
        <dbReference type="EMBL" id="MBB4678057.1"/>
    </source>
</evidence>
<keyword evidence="3" id="KW-1185">Reference proteome</keyword>
<dbReference type="Gene3D" id="3.30.70.1440">
    <property type="entry name" value="Multidrug efflux transporter AcrB pore domain"/>
    <property type="match status" value="1"/>
</dbReference>
<feature type="transmembrane region" description="Helical" evidence="1">
    <location>
        <begin position="540"/>
        <end position="560"/>
    </location>
</feature>
<dbReference type="SUPFAM" id="SSF82866">
    <property type="entry name" value="Multidrug efflux transporter AcrB transmembrane domain"/>
    <property type="match status" value="2"/>
</dbReference>
<feature type="transmembrane region" description="Helical" evidence="1">
    <location>
        <begin position="866"/>
        <end position="885"/>
    </location>
</feature>
<dbReference type="GO" id="GO:0042910">
    <property type="term" value="F:xenobiotic transmembrane transporter activity"/>
    <property type="evidence" value="ECO:0007669"/>
    <property type="project" value="TreeGrafter"/>
</dbReference>
<name>A0A7W7CBE9_9PSEU</name>
<organism evidence="2 3">
    <name type="scientific">Crossiella cryophila</name>
    <dbReference type="NCBI Taxonomy" id="43355"/>
    <lineage>
        <taxon>Bacteria</taxon>
        <taxon>Bacillati</taxon>
        <taxon>Actinomycetota</taxon>
        <taxon>Actinomycetes</taxon>
        <taxon>Pseudonocardiales</taxon>
        <taxon>Pseudonocardiaceae</taxon>
        <taxon>Crossiella</taxon>
    </lineage>
</organism>
<dbReference type="InterPro" id="IPR001036">
    <property type="entry name" value="Acrflvin-R"/>
</dbReference>
<reference evidence="2 3" key="1">
    <citation type="submission" date="2020-08" db="EMBL/GenBank/DDBJ databases">
        <title>Sequencing the genomes of 1000 actinobacteria strains.</title>
        <authorList>
            <person name="Klenk H.-P."/>
        </authorList>
    </citation>
    <scope>NUCLEOTIDE SEQUENCE [LARGE SCALE GENOMIC DNA]</scope>
    <source>
        <strain evidence="2 3">DSM 44230</strain>
    </source>
</reference>
<accession>A0A7W7CBE9</accession>
<feature type="transmembrane region" description="Helical" evidence="1">
    <location>
        <begin position="967"/>
        <end position="992"/>
    </location>
</feature>
<feature type="transmembrane region" description="Helical" evidence="1">
    <location>
        <begin position="392"/>
        <end position="416"/>
    </location>
</feature>
<feature type="transmembrane region" description="Helical" evidence="1">
    <location>
        <begin position="344"/>
        <end position="362"/>
    </location>
</feature>
<dbReference type="RefSeq" id="WP_185003930.1">
    <property type="nucleotide sequence ID" value="NZ_BAAAUI010000027.1"/>
</dbReference>
<dbReference type="PRINTS" id="PR00702">
    <property type="entry name" value="ACRIFLAVINRP"/>
</dbReference>
<keyword evidence="1" id="KW-1133">Transmembrane helix</keyword>
<dbReference type="Gene3D" id="3.30.2090.10">
    <property type="entry name" value="Multidrug efflux transporter AcrB TolC docking domain, DN and DC subdomains"/>
    <property type="match status" value="2"/>
</dbReference>
<dbReference type="InterPro" id="IPR027463">
    <property type="entry name" value="AcrB_DN_DC_subdom"/>
</dbReference>
<feature type="transmembrane region" description="Helical" evidence="1">
    <location>
        <begin position="437"/>
        <end position="457"/>
    </location>
</feature>
<proteinExistence type="predicted"/>
<dbReference type="SUPFAM" id="SSF82714">
    <property type="entry name" value="Multidrug efflux transporter AcrB TolC docking domain, DN and DC subdomains"/>
    <property type="match status" value="2"/>
</dbReference>
<evidence type="ECO:0000256" key="1">
    <source>
        <dbReference type="SAM" id="Phobius"/>
    </source>
</evidence>
<dbReference type="GO" id="GO:0005886">
    <property type="term" value="C:plasma membrane"/>
    <property type="evidence" value="ECO:0007669"/>
    <property type="project" value="TreeGrafter"/>
</dbReference>
<feature type="transmembrane region" description="Helical" evidence="1">
    <location>
        <begin position="369"/>
        <end position="386"/>
    </location>
</feature>
<keyword evidence="1" id="KW-0812">Transmembrane</keyword>
<feature type="transmembrane region" description="Helical" evidence="1">
    <location>
        <begin position="892"/>
        <end position="912"/>
    </location>
</feature>
<comment type="caution">
    <text evidence="2">The sequence shown here is derived from an EMBL/GenBank/DDBJ whole genome shotgun (WGS) entry which is preliminary data.</text>
</comment>
<dbReference type="Gene3D" id="1.20.1640.10">
    <property type="entry name" value="Multidrug efflux transporter AcrB transmembrane domain"/>
    <property type="match status" value="2"/>
</dbReference>
<sequence length="1043" mass="108240">MTSLARLSLANRALIALIAIVAAVFGAFAIPSLKQELLPSLEFPAATVVAAYPGSSPELVEDQVSIPVENAVRGIKGVDKVTSTSREGSSTVQVQFQYGTVVSDAVNDIQQALNRIAKQLPQDVEPDVIVGSTDSLPAVVLAAANDGELKDLAQKLDRSVVPELQRLSGVREASVTGAPKQIVTITPDNAKLLAAGLAPTAVAEALRANGISIPAGSITDGDKSLSVQVGQQLGSLKDLQNLYLTPSATGGAASRAAKPAKLGDVAVIKETESPATSLTRTNGKQSLGISVTLAPDGNAVDVSHAVRDKLGSLAESVGGNAKLDVVFDQAPFVEKSVEGLTTEGALGLGFAVIIILIFLLSIRSTLVTAVSIPLSLVIALIVLWTGDLSLNMLTLGALTIAVGRVVDDSIVVLENIKRHLGYGEEKREAVLDGVREVAGAVTSSTLTTVAVFLPIAVVGGMVGELFAPFALTVTVALLASLLVALTIIPVLAYWFLKPAVLPEDEEEAREVLRAQVEKERRGLMQRMYVPILRWVTSRRWLTVIAALLVFGGTLALVPQLQTNFLDSSGQNTIALQQKLPIGSSLQATDAAAKKVEDVLKDTPEVKTYQVNVGSAGGFAAFGGGGGSNSASYSVTLKDGVDTPKVEARLRERTKALTDAGDVTVGAGGGGGGLGASNLEVNVEASDPAALRTAADKVTETVQSISGVTDVASDLGDSAPRVQITLNREAAGKLGLSDQAVGQLLAQAFRGATVGQISVEGKRQDVLLSGGLAPENLNQIKAYPLITAGGPVRLDSVAEVKQVDAPVQIKRINGSRSATVKATPVGQNLGEVTTQLRQKLDALKLPGGAAYSIGGVSAEQQKAFSDLGLALLVAIAIVFVIMVATFQSLVQPLILLVSIPFAATGAIGLLLITGKALGVPALIGMLMLVGIVVTNAIVLIDLMNQYRRDGLSVQEAVIEGGRHRLRPIVMTAAATIFALVPMALGLTGGGGFISQPLAIVVIGGLVSSTVLTLLLVPTLYTMVENVKQRRADRRSTDEKFAHMQ</sequence>
<feature type="transmembrane region" description="Helical" evidence="1">
    <location>
        <begin position="918"/>
        <end position="939"/>
    </location>
</feature>
<dbReference type="Gene3D" id="3.30.70.1320">
    <property type="entry name" value="Multidrug efflux transporter AcrB pore domain like"/>
    <property type="match status" value="1"/>
</dbReference>
<protein>
    <submittedName>
        <fullName evidence="2">HAE1 family hydrophobic/amphiphilic exporter-1</fullName>
    </submittedName>
</protein>
<gene>
    <name evidence="2" type="ORF">HNR67_004175</name>
</gene>
<dbReference type="Gene3D" id="3.30.70.1430">
    <property type="entry name" value="Multidrug efflux transporter AcrB pore domain"/>
    <property type="match status" value="2"/>
</dbReference>
<feature type="transmembrane region" description="Helical" evidence="1">
    <location>
        <begin position="998"/>
        <end position="1022"/>
    </location>
</feature>
<dbReference type="PANTHER" id="PTHR32063">
    <property type="match status" value="1"/>
</dbReference>
<dbReference type="SUPFAM" id="SSF82693">
    <property type="entry name" value="Multidrug efflux transporter AcrB pore domain, PN1, PN2, PC1 and PC2 subdomains"/>
    <property type="match status" value="3"/>
</dbReference>
<dbReference type="Proteomes" id="UP000533598">
    <property type="component" value="Unassembled WGS sequence"/>
</dbReference>
<dbReference type="Pfam" id="PF00873">
    <property type="entry name" value="ACR_tran"/>
    <property type="match status" value="1"/>
</dbReference>
<dbReference type="EMBL" id="JACHMH010000001">
    <property type="protein sequence ID" value="MBB4678057.1"/>
    <property type="molecule type" value="Genomic_DNA"/>
</dbReference>
<keyword evidence="1" id="KW-0472">Membrane</keyword>
<dbReference type="PANTHER" id="PTHR32063:SF0">
    <property type="entry name" value="SWARMING MOTILITY PROTEIN SWRC"/>
    <property type="match status" value="1"/>
</dbReference>